<name>A0A7W7QMQ0_9ACTN</name>
<organism evidence="1 2">
    <name type="scientific">Streptosporangium saharense</name>
    <dbReference type="NCBI Taxonomy" id="1706840"/>
    <lineage>
        <taxon>Bacteria</taxon>
        <taxon>Bacillati</taxon>
        <taxon>Actinomycetota</taxon>
        <taxon>Actinomycetes</taxon>
        <taxon>Streptosporangiales</taxon>
        <taxon>Streptosporangiaceae</taxon>
        <taxon>Streptosporangium</taxon>
    </lineage>
</organism>
<dbReference type="AlphaFoldDB" id="A0A7W7QMQ0"/>
<accession>A0A7W7QMQ0</accession>
<proteinExistence type="predicted"/>
<gene>
    <name evidence="1" type="ORF">FHS44_003537</name>
</gene>
<reference evidence="1 2" key="1">
    <citation type="submission" date="2020-08" db="EMBL/GenBank/DDBJ databases">
        <title>Genomic Encyclopedia of Type Strains, Phase III (KMG-III): the genomes of soil and plant-associated and newly described type strains.</title>
        <authorList>
            <person name="Whitman W."/>
        </authorList>
    </citation>
    <scope>NUCLEOTIDE SEQUENCE [LARGE SCALE GENOMIC DNA]</scope>
    <source>
        <strain evidence="1 2">CECT 8840</strain>
    </source>
</reference>
<sequence>MIRRVLSVLGIVAVLLMVAGPAHSANVIRSPQVAAR</sequence>
<evidence type="ECO:0000313" key="1">
    <source>
        <dbReference type="EMBL" id="MBB4916449.1"/>
    </source>
</evidence>
<comment type="caution">
    <text evidence="1">The sequence shown here is derived from an EMBL/GenBank/DDBJ whole genome shotgun (WGS) entry which is preliminary data.</text>
</comment>
<evidence type="ECO:0000313" key="2">
    <source>
        <dbReference type="Proteomes" id="UP000552644"/>
    </source>
</evidence>
<keyword evidence="2" id="KW-1185">Reference proteome</keyword>
<dbReference type="Proteomes" id="UP000552644">
    <property type="component" value="Unassembled WGS sequence"/>
</dbReference>
<dbReference type="EMBL" id="JACHJP010000003">
    <property type="protein sequence ID" value="MBB4916449.1"/>
    <property type="molecule type" value="Genomic_DNA"/>
</dbReference>
<protein>
    <submittedName>
        <fullName evidence="1">Tfp pilus assembly protein PilE</fullName>
    </submittedName>
</protein>